<evidence type="ECO:0000259" key="13">
    <source>
        <dbReference type="Pfam" id="PF14842"/>
    </source>
</evidence>
<evidence type="ECO:0000256" key="7">
    <source>
        <dbReference type="ARBA" id="ARBA00022779"/>
    </source>
</evidence>
<proteinExistence type="inferred from homology"/>
<dbReference type="Gene3D" id="1.10.220.30">
    <property type="match status" value="3"/>
</dbReference>
<evidence type="ECO:0000256" key="4">
    <source>
        <dbReference type="ARBA" id="ARBA00021870"/>
    </source>
</evidence>
<evidence type="ECO:0000256" key="10">
    <source>
        <dbReference type="ARBA" id="ARBA00025598"/>
    </source>
</evidence>
<dbReference type="PANTHER" id="PTHR30534">
    <property type="entry name" value="FLAGELLAR MOTOR SWITCH PROTEIN FLIG"/>
    <property type="match status" value="1"/>
</dbReference>
<gene>
    <name evidence="14" type="ORF">SAMN05421757_106125</name>
</gene>
<dbReference type="GO" id="GO:0071973">
    <property type="term" value="P:bacterial-type flagellum-dependent cell motility"/>
    <property type="evidence" value="ECO:0007669"/>
    <property type="project" value="InterPro"/>
</dbReference>
<dbReference type="InterPro" id="IPR023087">
    <property type="entry name" value="Flg_Motor_Flig_C"/>
</dbReference>
<evidence type="ECO:0000256" key="1">
    <source>
        <dbReference type="ARBA" id="ARBA00004117"/>
    </source>
</evidence>
<dbReference type="InterPro" id="IPR000090">
    <property type="entry name" value="Flg_Motor_Flig"/>
</dbReference>
<accession>A0A239JX22</accession>
<evidence type="ECO:0000256" key="5">
    <source>
        <dbReference type="ARBA" id="ARBA00022475"/>
    </source>
</evidence>
<reference evidence="14 15" key="1">
    <citation type="submission" date="2017-06" db="EMBL/GenBank/DDBJ databases">
        <authorList>
            <person name="Kim H.J."/>
            <person name="Triplett B.A."/>
        </authorList>
    </citation>
    <scope>NUCLEOTIDE SEQUENCE [LARGE SCALE GENOMIC DNA]</scope>
    <source>
        <strain evidence="14 15">DSM 29339</strain>
    </source>
</reference>
<feature type="domain" description="Flagellar motor switch protein FliG N-terminal" evidence="13">
    <location>
        <begin position="46"/>
        <end position="148"/>
    </location>
</feature>
<dbReference type="SUPFAM" id="SSF48029">
    <property type="entry name" value="FliG"/>
    <property type="match status" value="2"/>
</dbReference>
<evidence type="ECO:0000313" key="15">
    <source>
        <dbReference type="Proteomes" id="UP000198426"/>
    </source>
</evidence>
<dbReference type="InterPro" id="IPR032779">
    <property type="entry name" value="FliG_M"/>
</dbReference>
<keyword evidence="5" id="KW-1003">Cell membrane</keyword>
<keyword evidence="7" id="KW-0283">Flagellar rotation</keyword>
<dbReference type="GO" id="GO:0003774">
    <property type="term" value="F:cytoskeletal motor activity"/>
    <property type="evidence" value="ECO:0007669"/>
    <property type="project" value="InterPro"/>
</dbReference>
<evidence type="ECO:0000256" key="3">
    <source>
        <dbReference type="ARBA" id="ARBA00010299"/>
    </source>
</evidence>
<dbReference type="Proteomes" id="UP000198426">
    <property type="component" value="Unassembled WGS sequence"/>
</dbReference>
<evidence type="ECO:0000256" key="8">
    <source>
        <dbReference type="ARBA" id="ARBA00023136"/>
    </source>
</evidence>
<evidence type="ECO:0000259" key="11">
    <source>
        <dbReference type="Pfam" id="PF01706"/>
    </source>
</evidence>
<feature type="domain" description="Flagellar motor switch protein FliG C-terminal" evidence="11">
    <location>
        <begin position="258"/>
        <end position="369"/>
    </location>
</feature>
<dbReference type="PRINTS" id="PR00954">
    <property type="entry name" value="FLGMOTORFLIG"/>
</dbReference>
<evidence type="ECO:0000256" key="6">
    <source>
        <dbReference type="ARBA" id="ARBA00022500"/>
    </source>
</evidence>
<evidence type="ECO:0000259" key="12">
    <source>
        <dbReference type="Pfam" id="PF14841"/>
    </source>
</evidence>
<dbReference type="AlphaFoldDB" id="A0A239JX22"/>
<comment type="function">
    <text evidence="10">FliG is one of three proteins (FliG, FliN, FliM) that forms the rotor-mounted switch complex (C ring), located at the base of the basal body. This complex interacts with the CheY and CheZ chemotaxis proteins, in addition to contacting components of the motor that determine the direction of flagellar rotation.</text>
</comment>
<dbReference type="PANTHER" id="PTHR30534:SF0">
    <property type="entry name" value="FLAGELLAR MOTOR SWITCH PROTEIN FLIG"/>
    <property type="match status" value="1"/>
</dbReference>
<dbReference type="EMBL" id="FZOY01000006">
    <property type="protein sequence ID" value="SNT10516.1"/>
    <property type="molecule type" value="Genomic_DNA"/>
</dbReference>
<comment type="similarity">
    <text evidence="3">Belongs to the FliG family.</text>
</comment>
<name>A0A239JX22_9RHOB</name>
<dbReference type="GO" id="GO:0005886">
    <property type="term" value="C:plasma membrane"/>
    <property type="evidence" value="ECO:0007669"/>
    <property type="project" value="UniProtKB-SubCell"/>
</dbReference>
<organism evidence="14 15">
    <name type="scientific">Tropicimonas sediminicola</name>
    <dbReference type="NCBI Taxonomy" id="1031541"/>
    <lineage>
        <taxon>Bacteria</taxon>
        <taxon>Pseudomonadati</taxon>
        <taxon>Pseudomonadota</taxon>
        <taxon>Alphaproteobacteria</taxon>
        <taxon>Rhodobacterales</taxon>
        <taxon>Roseobacteraceae</taxon>
        <taxon>Tropicimonas</taxon>
    </lineage>
</organism>
<dbReference type="InterPro" id="IPR028263">
    <property type="entry name" value="FliG_N"/>
</dbReference>
<comment type="subcellular location">
    <subcellularLocation>
        <location evidence="1">Bacterial flagellum basal body</location>
    </subcellularLocation>
    <subcellularLocation>
        <location evidence="2">Cell membrane</location>
        <topology evidence="2">Peripheral membrane protein</topology>
        <orientation evidence="2">Cytoplasmic side</orientation>
    </subcellularLocation>
</comment>
<dbReference type="GO" id="GO:0006935">
    <property type="term" value="P:chemotaxis"/>
    <property type="evidence" value="ECO:0007669"/>
    <property type="project" value="UniProtKB-KW"/>
</dbReference>
<sequence length="375" mass="39760">MDTVPPPIPAPIPAMLPAIGANAPAKLPAEARPAAMAPPPAPRMRLSRRQKAAVIVRLLLSEGAPPPLGDLPEEIQAELTTQFGELRSIDRDTLAAVVSEFVAEMDSIGLTFPGGIEGALGLLDGHISAATAARLRREAGVAARGDPWERIAGLAQERLVKVLEEESTEVGAVLLSKLEVSQAAQLLGQLPGDRARALSYAISRTGKVQPATVRRIGLSLAAQLDAEPISAFEAGPVQRVGAILNYSRAATRDEVLEGLDETDAAFAAEVRKAIFTFANVPTRITPRDIPRIVRSIDQPVLVVALAHAASTEEMAAARDFLLENMSKRMADAIREEITEAGTVRAEDGEEAMNALVGEIRRMVEAGELLLVAEDG</sequence>
<keyword evidence="15" id="KW-1185">Reference proteome</keyword>
<dbReference type="Pfam" id="PF01706">
    <property type="entry name" value="FliG_C"/>
    <property type="match status" value="1"/>
</dbReference>
<feature type="domain" description="Flagellar motor switch protein FliG middle" evidence="12">
    <location>
        <begin position="157"/>
        <end position="226"/>
    </location>
</feature>
<keyword evidence="8" id="KW-0472">Membrane</keyword>
<keyword evidence="9" id="KW-0975">Bacterial flagellum</keyword>
<keyword evidence="14" id="KW-0966">Cell projection</keyword>
<evidence type="ECO:0000256" key="2">
    <source>
        <dbReference type="ARBA" id="ARBA00004413"/>
    </source>
</evidence>
<dbReference type="Pfam" id="PF14841">
    <property type="entry name" value="FliG_M"/>
    <property type="match status" value="1"/>
</dbReference>
<dbReference type="GO" id="GO:0009425">
    <property type="term" value="C:bacterial-type flagellum basal body"/>
    <property type="evidence" value="ECO:0007669"/>
    <property type="project" value="UniProtKB-SubCell"/>
</dbReference>
<keyword evidence="6" id="KW-0145">Chemotaxis</keyword>
<dbReference type="Pfam" id="PF14842">
    <property type="entry name" value="FliG_N"/>
    <property type="match status" value="1"/>
</dbReference>
<keyword evidence="14" id="KW-0969">Cilium</keyword>
<keyword evidence="14" id="KW-0282">Flagellum</keyword>
<evidence type="ECO:0000313" key="14">
    <source>
        <dbReference type="EMBL" id="SNT10516.1"/>
    </source>
</evidence>
<dbReference type="InterPro" id="IPR011002">
    <property type="entry name" value="FliG_a-hlx"/>
</dbReference>
<evidence type="ECO:0000256" key="9">
    <source>
        <dbReference type="ARBA" id="ARBA00023143"/>
    </source>
</evidence>
<protein>
    <recommendedName>
        <fullName evidence="4">Flagellar motor switch protein FliG</fullName>
    </recommendedName>
</protein>